<reference evidence="2" key="1">
    <citation type="submission" date="2020-03" db="EMBL/GenBank/DDBJ databases">
        <title>Hybrid Assembly of Korean Phytophthora infestans isolates.</title>
        <authorList>
            <person name="Prokchorchik M."/>
            <person name="Lee Y."/>
            <person name="Seo J."/>
            <person name="Cho J.-H."/>
            <person name="Park Y.-E."/>
            <person name="Jang D.-C."/>
            <person name="Im J.-S."/>
            <person name="Choi J.-G."/>
            <person name="Park H.-J."/>
            <person name="Lee G.-B."/>
            <person name="Lee Y.-G."/>
            <person name="Hong S.-Y."/>
            <person name="Cho K."/>
            <person name="Sohn K.H."/>
        </authorList>
    </citation>
    <scope>NUCLEOTIDE SEQUENCE</scope>
    <source>
        <strain evidence="2">KR_2_A2</strain>
    </source>
</reference>
<feature type="region of interest" description="Disordered" evidence="1">
    <location>
        <begin position="1"/>
        <end position="60"/>
    </location>
</feature>
<comment type="caution">
    <text evidence="2">The sequence shown here is derived from an EMBL/GenBank/DDBJ whole genome shotgun (WGS) entry which is preliminary data.</text>
</comment>
<sequence length="258" mass="26646">MEQPLQSAEQVKESTEQGEEDTGAGSDGGHDSREGLDELDVENDGEETSCDEDSSDDDVSVTVEAPATWHANCVAWQAGASAAAGSSAAMTASGDLVITSGVNTTTPGAVISPILVSGVNESYVAPAVTLNSTDGYTSGGFTFLGGEVVNSGVSAAHGAVPWMGSTGFEAMPCAGGFAAAPMMTSQLSGGAFGMKLESKPPVMHGNFDLYAAGLETFLRRMNVWSVIDVPSGTRSSTRDAQFDLMDNIPRVYRLRTLS</sequence>
<name>A0A8S9UNM5_PHYIN</name>
<dbReference type="AlphaFoldDB" id="A0A8S9UNM5"/>
<feature type="compositionally biased region" description="Acidic residues" evidence="1">
    <location>
        <begin position="37"/>
        <end position="59"/>
    </location>
</feature>
<proteinExistence type="predicted"/>
<protein>
    <submittedName>
        <fullName evidence="2">Uncharacterized protein</fullName>
    </submittedName>
</protein>
<evidence type="ECO:0000313" key="3">
    <source>
        <dbReference type="Proteomes" id="UP000704712"/>
    </source>
</evidence>
<dbReference type="EMBL" id="JAACNO010001427">
    <property type="protein sequence ID" value="KAF4140664.1"/>
    <property type="molecule type" value="Genomic_DNA"/>
</dbReference>
<gene>
    <name evidence="2" type="ORF">GN958_ATG10141</name>
</gene>
<accession>A0A8S9UNM5</accession>
<evidence type="ECO:0000256" key="1">
    <source>
        <dbReference type="SAM" id="MobiDB-lite"/>
    </source>
</evidence>
<organism evidence="2 3">
    <name type="scientific">Phytophthora infestans</name>
    <name type="common">Potato late blight agent</name>
    <name type="synonym">Botrytis infestans</name>
    <dbReference type="NCBI Taxonomy" id="4787"/>
    <lineage>
        <taxon>Eukaryota</taxon>
        <taxon>Sar</taxon>
        <taxon>Stramenopiles</taxon>
        <taxon>Oomycota</taxon>
        <taxon>Peronosporomycetes</taxon>
        <taxon>Peronosporales</taxon>
        <taxon>Peronosporaceae</taxon>
        <taxon>Phytophthora</taxon>
    </lineage>
</organism>
<evidence type="ECO:0000313" key="2">
    <source>
        <dbReference type="EMBL" id="KAF4140664.1"/>
    </source>
</evidence>
<dbReference type="Proteomes" id="UP000704712">
    <property type="component" value="Unassembled WGS sequence"/>
</dbReference>